<dbReference type="AlphaFoldDB" id="A0A938X2K7"/>
<organism evidence="1 2">
    <name type="scientific">Mordavella massiliensis</name>
    <dbReference type="NCBI Taxonomy" id="1871024"/>
    <lineage>
        <taxon>Bacteria</taxon>
        <taxon>Bacillati</taxon>
        <taxon>Bacillota</taxon>
        <taxon>Clostridia</taxon>
        <taxon>Eubacteriales</taxon>
        <taxon>Clostridiaceae</taxon>
        <taxon>Mordavella</taxon>
    </lineage>
</organism>
<evidence type="ECO:0000313" key="2">
    <source>
        <dbReference type="Proteomes" id="UP000713880"/>
    </source>
</evidence>
<dbReference type="RefSeq" id="WP_204909463.1">
    <property type="nucleotide sequence ID" value="NZ_JACJLV010000036.1"/>
</dbReference>
<name>A0A938X2K7_9CLOT</name>
<keyword evidence="2" id="KW-1185">Reference proteome</keyword>
<dbReference type="EMBL" id="JACJLV010000036">
    <property type="protein sequence ID" value="MBM6827445.1"/>
    <property type="molecule type" value="Genomic_DNA"/>
</dbReference>
<protein>
    <submittedName>
        <fullName evidence="1">Uncharacterized protein</fullName>
    </submittedName>
</protein>
<gene>
    <name evidence="1" type="ORF">H6A13_10125</name>
</gene>
<dbReference type="Proteomes" id="UP000713880">
    <property type="component" value="Unassembled WGS sequence"/>
</dbReference>
<evidence type="ECO:0000313" key="1">
    <source>
        <dbReference type="EMBL" id="MBM6827445.1"/>
    </source>
</evidence>
<reference evidence="1" key="1">
    <citation type="submission" date="2020-08" db="EMBL/GenBank/DDBJ databases">
        <authorList>
            <person name="Cejkova D."/>
            <person name="Kubasova T."/>
            <person name="Jahodarova E."/>
            <person name="Rychlik I."/>
        </authorList>
    </citation>
    <scope>NUCLEOTIDE SEQUENCE</scope>
    <source>
        <strain evidence="1">An420c</strain>
    </source>
</reference>
<comment type="caution">
    <text evidence="1">The sequence shown here is derived from an EMBL/GenBank/DDBJ whole genome shotgun (WGS) entry which is preliminary data.</text>
</comment>
<sequence length="81" mass="8903">MRELWELTQKFCRNEDVEAVFLAVNIVCWTAGTLLAGLAFCLITGTAVSLCLTKLMCAAIYMGLIVGLAGGIVYLFRRRAQ</sequence>
<proteinExistence type="predicted"/>
<reference evidence="1" key="2">
    <citation type="journal article" date="2021" name="Sci. Rep.">
        <title>The distribution of antibiotic resistance genes in chicken gut microbiota commensals.</title>
        <authorList>
            <person name="Juricova H."/>
            <person name="Matiasovicova J."/>
            <person name="Kubasova T."/>
            <person name="Cejkova D."/>
            <person name="Rychlik I."/>
        </authorList>
    </citation>
    <scope>NUCLEOTIDE SEQUENCE</scope>
    <source>
        <strain evidence="1">An420c</strain>
    </source>
</reference>
<accession>A0A938X2K7</accession>